<keyword evidence="1" id="KW-0812">Transmembrane</keyword>
<gene>
    <name evidence="2" type="ORF">COT66_00755</name>
</gene>
<reference evidence="3" key="1">
    <citation type="submission" date="2017-09" db="EMBL/GenBank/DDBJ databases">
        <title>Depth-based differentiation of microbial function through sediment-hosted aquifers and enrichment of novel symbionts in the deep terrestrial subsurface.</title>
        <authorList>
            <person name="Probst A.J."/>
            <person name="Ladd B."/>
            <person name="Jarett J.K."/>
            <person name="Geller-Mcgrath D.E."/>
            <person name="Sieber C.M.K."/>
            <person name="Emerson J.B."/>
            <person name="Anantharaman K."/>
            <person name="Thomas B.C."/>
            <person name="Malmstrom R."/>
            <person name="Stieglmeier M."/>
            <person name="Klingl A."/>
            <person name="Woyke T."/>
            <person name="Ryan C.M."/>
            <person name="Banfield J.F."/>
        </authorList>
    </citation>
    <scope>NUCLEOTIDE SEQUENCE [LARGE SCALE GENOMIC DNA]</scope>
</reference>
<evidence type="ECO:0000313" key="2">
    <source>
        <dbReference type="EMBL" id="PIU02334.1"/>
    </source>
</evidence>
<accession>A0A2M6XB84</accession>
<dbReference type="AlphaFoldDB" id="A0A2M6XB84"/>
<proteinExistence type="predicted"/>
<protein>
    <recommendedName>
        <fullName evidence="4">Rod shape-determining protein MreD</fullName>
    </recommendedName>
</protein>
<evidence type="ECO:0000313" key="3">
    <source>
        <dbReference type="Proteomes" id="UP000231214"/>
    </source>
</evidence>
<comment type="caution">
    <text evidence="2">The sequence shown here is derived from an EMBL/GenBank/DDBJ whole genome shotgun (WGS) entry which is preliminary data.</text>
</comment>
<feature type="transmembrane region" description="Helical" evidence="1">
    <location>
        <begin position="91"/>
        <end position="109"/>
    </location>
</feature>
<evidence type="ECO:0000256" key="1">
    <source>
        <dbReference type="SAM" id="Phobius"/>
    </source>
</evidence>
<dbReference type="EMBL" id="PEZK01000013">
    <property type="protein sequence ID" value="PIU02334.1"/>
    <property type="molecule type" value="Genomic_DNA"/>
</dbReference>
<keyword evidence="1" id="KW-1133">Transmembrane helix</keyword>
<feature type="transmembrane region" description="Helical" evidence="1">
    <location>
        <begin position="55"/>
        <end position="79"/>
    </location>
</feature>
<feature type="transmembrane region" description="Helical" evidence="1">
    <location>
        <begin position="115"/>
        <end position="135"/>
    </location>
</feature>
<name>A0A2M6XB84_9BACT</name>
<organism evidence="2 3">
    <name type="scientific">Candidatus Shapirobacteria bacterium CG09_land_8_20_14_0_10_49_15</name>
    <dbReference type="NCBI Taxonomy" id="1974482"/>
    <lineage>
        <taxon>Bacteria</taxon>
        <taxon>Candidatus Shapironibacteriota</taxon>
    </lineage>
</organism>
<sequence length="146" mass="16801">MRVYFIWLSIILVLSLFQAAFLPLNLVLLLVLLFSLRDISQSDRHGAWLTFWSGLIFDLSQGLTWGTSSLIFVVVGFLFRGYSRRFDIHRPFLLAGFILPVALVYQRLVFGSWSWWSALALAILAILLRPVLLYFQDSQGGIKLKY</sequence>
<feature type="transmembrane region" description="Helical" evidence="1">
    <location>
        <begin position="7"/>
        <end position="35"/>
    </location>
</feature>
<evidence type="ECO:0008006" key="4">
    <source>
        <dbReference type="Google" id="ProtNLM"/>
    </source>
</evidence>
<dbReference type="Proteomes" id="UP000231214">
    <property type="component" value="Unassembled WGS sequence"/>
</dbReference>
<keyword evidence="1" id="KW-0472">Membrane</keyword>